<gene>
    <name evidence="1" type="ORF">ES676_08345</name>
</gene>
<accession>A0A8H2LM25</accession>
<organism evidence="1 2">
    <name type="scientific">Bizionia saleffrena</name>
    <dbReference type="NCBI Taxonomy" id="291189"/>
    <lineage>
        <taxon>Bacteria</taxon>
        <taxon>Pseudomonadati</taxon>
        <taxon>Bacteroidota</taxon>
        <taxon>Flavobacteriia</taxon>
        <taxon>Flavobacteriales</taxon>
        <taxon>Flavobacteriaceae</taxon>
        <taxon>Bizionia</taxon>
    </lineage>
</organism>
<protein>
    <submittedName>
        <fullName evidence="1">Uncharacterized protein</fullName>
    </submittedName>
</protein>
<dbReference type="InterPro" id="IPR054204">
    <property type="entry name" value="DUF6909"/>
</dbReference>
<dbReference type="EMBL" id="VSKM01000007">
    <property type="protein sequence ID" value="TYB74182.1"/>
    <property type="molecule type" value="Genomic_DNA"/>
</dbReference>
<dbReference type="Proteomes" id="UP000323324">
    <property type="component" value="Unassembled WGS sequence"/>
</dbReference>
<comment type="caution">
    <text evidence="1">The sequence shown here is derived from an EMBL/GenBank/DDBJ whole genome shotgun (WGS) entry which is preliminary data.</text>
</comment>
<sequence length="565" mass="64398">MKKEKFHVRTRAQESSNAIERMYITMRHLFNRGFYKPMGISGETLREALLVLRPEIYGSIADEKAELEGLLYVIDRLPYGIEECRFINLTSNEGYTDSHFEVIIPSKRRRNCYRIDNEQMNIEITRGRSEIYDILTHLTFLFIESHKISKRVLIDEKGNTTRDWQKLEVAVLTEDKLTLKEREVAITHTANILGRTFEQIKLAYTKFATPQQPERFLHIIYWLGKLAIDEVVFNNKRTVTFSPVLRERLGHHIHGEMWANTIKETLEKHNLLARPIHIISANLHSVMNTLYAPLALKPTKSEKNIFVTYENLSNPENESLRKKVTVKALEQGMIFIKDTSGTNIDVQIFDTTKLDLEALDLGVKNPDADKEAPVLFVMDYAFGEQAYETIDELLKPYKSQKEDILLNVESVSIMGKAGILEGGKGDIMIPSAHIFEGTADNYPFKNELCKSDFEGEGLDVYEGTMISVLGTSLQNKDILKFFHNSTWNVIGLEMEGAHYQKAIQAASKVRRSINPEVKVRYAYYASDNPLVTGSTLASGGLGTSGVKPTYLITRKILQQIFNKSS</sequence>
<evidence type="ECO:0000313" key="2">
    <source>
        <dbReference type="Proteomes" id="UP000323324"/>
    </source>
</evidence>
<reference evidence="1 2" key="1">
    <citation type="submission" date="2019-08" db="EMBL/GenBank/DDBJ databases">
        <title>Genomes of Antarctic Bizionia species.</title>
        <authorList>
            <person name="Bowman J.P."/>
        </authorList>
    </citation>
    <scope>NUCLEOTIDE SEQUENCE [LARGE SCALE GENOMIC DNA]</scope>
    <source>
        <strain evidence="1 2">HFD</strain>
    </source>
</reference>
<proteinExistence type="predicted"/>
<dbReference type="Pfam" id="PF21850">
    <property type="entry name" value="DUF6909"/>
    <property type="match status" value="2"/>
</dbReference>
<dbReference type="RefSeq" id="WP_148369867.1">
    <property type="nucleotide sequence ID" value="NZ_VSKM01000007.1"/>
</dbReference>
<keyword evidence="2" id="KW-1185">Reference proteome</keyword>
<dbReference type="AlphaFoldDB" id="A0A8H2LM25"/>
<evidence type="ECO:0000313" key="1">
    <source>
        <dbReference type="EMBL" id="TYB74182.1"/>
    </source>
</evidence>
<name>A0A8H2LM25_9FLAO</name>